<dbReference type="GO" id="GO:0042742">
    <property type="term" value="P:defense response to bacterium"/>
    <property type="evidence" value="ECO:0007669"/>
    <property type="project" value="UniProtKB-KW"/>
</dbReference>
<evidence type="ECO:0000256" key="2">
    <source>
        <dbReference type="ARBA" id="ARBA00008501"/>
    </source>
</evidence>
<dbReference type="GO" id="GO:0042832">
    <property type="term" value="P:defense response to protozoan"/>
    <property type="evidence" value="ECO:0007669"/>
    <property type="project" value="UniProtKB-ARBA"/>
</dbReference>
<dbReference type="InterPro" id="IPR042307">
    <property type="entry name" value="Reeler_sf"/>
</dbReference>
<keyword evidence="8" id="KW-0044">Antibiotic</keyword>
<dbReference type="FunFam" id="2.60.40.4060:FF:000003">
    <property type="entry name" value="Ferric chelate reductase 1"/>
    <property type="match status" value="1"/>
</dbReference>
<feature type="chain" id="PRO_5007542216" evidence="9">
    <location>
        <begin position="22"/>
        <end position="164"/>
    </location>
</feature>
<evidence type="ECO:0000256" key="5">
    <source>
        <dbReference type="ARBA" id="ARBA00022588"/>
    </source>
</evidence>
<keyword evidence="6 9" id="KW-0732">Signal</keyword>
<evidence type="ECO:0000313" key="11">
    <source>
        <dbReference type="EMBL" id="JAR89673.1"/>
    </source>
</evidence>
<keyword evidence="4" id="KW-0929">Antimicrobial</keyword>
<dbReference type="InterPro" id="IPR051237">
    <property type="entry name" value="Ferric-chelate_Red/DefProt"/>
</dbReference>
<dbReference type="GO" id="GO:0016020">
    <property type="term" value="C:membrane"/>
    <property type="evidence" value="ECO:0007669"/>
    <property type="project" value="TreeGrafter"/>
</dbReference>
<keyword evidence="5" id="KW-0399">Innate immunity</keyword>
<dbReference type="GO" id="GO:0045087">
    <property type="term" value="P:innate immune response"/>
    <property type="evidence" value="ECO:0007669"/>
    <property type="project" value="UniProtKB-KW"/>
</dbReference>
<keyword evidence="3" id="KW-0964">Secreted</keyword>
<evidence type="ECO:0000256" key="3">
    <source>
        <dbReference type="ARBA" id="ARBA00022525"/>
    </source>
</evidence>
<accession>A0A147BFW6</accession>
<dbReference type="GO" id="GO:0005576">
    <property type="term" value="C:extracellular region"/>
    <property type="evidence" value="ECO:0007669"/>
    <property type="project" value="UniProtKB-SubCell"/>
</dbReference>
<feature type="domain" description="Reelin" evidence="10">
    <location>
        <begin position="16"/>
        <end position="164"/>
    </location>
</feature>
<evidence type="ECO:0000256" key="4">
    <source>
        <dbReference type="ARBA" id="ARBA00022529"/>
    </source>
</evidence>
<dbReference type="InterPro" id="IPR002861">
    <property type="entry name" value="Reeler_dom"/>
</dbReference>
<keyword evidence="7" id="KW-0391">Immunity</keyword>
<dbReference type="Gene3D" id="2.60.40.4060">
    <property type="entry name" value="Reeler domain"/>
    <property type="match status" value="1"/>
</dbReference>
<comment type="similarity">
    <text evidence="2">Belongs to the insect defense protein family.</text>
</comment>
<dbReference type="PROSITE" id="PS51019">
    <property type="entry name" value="REELIN"/>
    <property type="match status" value="1"/>
</dbReference>
<dbReference type="PANTHER" id="PTHR45828">
    <property type="entry name" value="CYTOCHROME B561/FERRIC REDUCTASE TRANSMEMBRANE"/>
    <property type="match status" value="1"/>
</dbReference>
<organism evidence="11">
    <name type="scientific">Ixodes ricinus</name>
    <name type="common">Common tick</name>
    <name type="synonym">Acarus ricinus</name>
    <dbReference type="NCBI Taxonomy" id="34613"/>
    <lineage>
        <taxon>Eukaryota</taxon>
        <taxon>Metazoa</taxon>
        <taxon>Ecdysozoa</taxon>
        <taxon>Arthropoda</taxon>
        <taxon>Chelicerata</taxon>
        <taxon>Arachnida</taxon>
        <taxon>Acari</taxon>
        <taxon>Parasitiformes</taxon>
        <taxon>Ixodida</taxon>
        <taxon>Ixodoidea</taxon>
        <taxon>Ixodidae</taxon>
        <taxon>Ixodinae</taxon>
        <taxon>Ixodes</taxon>
    </lineage>
</organism>
<name>A0A147BFW6_IXORI</name>
<protein>
    <submittedName>
        <fullName evidence="11">Putative reeler</fullName>
    </submittedName>
</protein>
<proteinExistence type="inferred from homology"/>
<evidence type="ECO:0000256" key="9">
    <source>
        <dbReference type="SAM" id="SignalP"/>
    </source>
</evidence>
<dbReference type="EMBL" id="GEGO01005731">
    <property type="protein sequence ID" value="JAR89673.1"/>
    <property type="molecule type" value="Transcribed_RNA"/>
</dbReference>
<comment type="subcellular location">
    <subcellularLocation>
        <location evidence="1">Secreted</location>
    </subcellularLocation>
</comment>
<feature type="signal peptide" evidence="9">
    <location>
        <begin position="1"/>
        <end position="21"/>
    </location>
</feature>
<dbReference type="PANTHER" id="PTHR45828:SF9">
    <property type="entry name" value="CELL WALL INTEGRITY AND STRESS RESPONSE COMPONENT 4-LIKE-RELATED"/>
    <property type="match status" value="1"/>
</dbReference>
<dbReference type="Pfam" id="PF02014">
    <property type="entry name" value="Reeler"/>
    <property type="match status" value="1"/>
</dbReference>
<evidence type="ECO:0000256" key="7">
    <source>
        <dbReference type="ARBA" id="ARBA00022859"/>
    </source>
</evidence>
<evidence type="ECO:0000259" key="10">
    <source>
        <dbReference type="PROSITE" id="PS51019"/>
    </source>
</evidence>
<evidence type="ECO:0000256" key="6">
    <source>
        <dbReference type="ARBA" id="ARBA00022729"/>
    </source>
</evidence>
<evidence type="ECO:0000256" key="1">
    <source>
        <dbReference type="ARBA" id="ARBA00004613"/>
    </source>
</evidence>
<dbReference type="AlphaFoldDB" id="A0A147BFW6"/>
<evidence type="ECO:0000256" key="8">
    <source>
        <dbReference type="ARBA" id="ARBA00023022"/>
    </source>
</evidence>
<dbReference type="CDD" id="cd08544">
    <property type="entry name" value="Reeler"/>
    <property type="match status" value="1"/>
</dbReference>
<sequence length="164" mass="17675">MQFALISLMLAFLAGTGTLWAWPSGAPHKACDDQNPKHGENQPQTTQSPFVVHATPNAVGQGQHVTVTVYGSIPFKGILLTARDVNTSQILHGTFTPDENSKTLDCAEGQANAITHRCSTEKSQVAVYWTPPAGYTGQVYFSATVVQAFTTYWKGLTSDGVFVQ</sequence>
<reference evidence="11" key="1">
    <citation type="journal article" date="2018" name="PLoS Negl. Trop. Dis.">
        <title>Sialome diversity of ticks revealed by RNAseq of single tick salivary glands.</title>
        <authorList>
            <person name="Perner J."/>
            <person name="Kropackova S."/>
            <person name="Kopacek P."/>
            <person name="Ribeiro J.M."/>
        </authorList>
    </citation>
    <scope>NUCLEOTIDE SEQUENCE</scope>
    <source>
        <strain evidence="11">Siblings of single egg batch collected in Ceske Budejovice</strain>
        <tissue evidence="11">Salivary glands</tissue>
    </source>
</reference>